<dbReference type="EMBL" id="PDUD01000002">
    <property type="protein sequence ID" value="PHN08273.1"/>
    <property type="molecule type" value="Genomic_DNA"/>
</dbReference>
<evidence type="ECO:0000313" key="7">
    <source>
        <dbReference type="EMBL" id="PHN08273.1"/>
    </source>
</evidence>
<keyword evidence="4" id="KW-0460">Magnesium</keyword>
<dbReference type="Proteomes" id="UP000223913">
    <property type="component" value="Unassembled WGS sequence"/>
</dbReference>
<dbReference type="RefSeq" id="WP_143473237.1">
    <property type="nucleotide sequence ID" value="NZ_PDUD01000002.1"/>
</dbReference>
<dbReference type="GO" id="GO:0019213">
    <property type="term" value="F:deacetylase activity"/>
    <property type="evidence" value="ECO:0007669"/>
    <property type="project" value="TreeGrafter"/>
</dbReference>
<reference evidence="7 8" key="1">
    <citation type="submission" date="2017-10" db="EMBL/GenBank/DDBJ databases">
        <title>The draft genome sequence of Lewinella nigricans NBRC 102662.</title>
        <authorList>
            <person name="Wang K."/>
        </authorList>
    </citation>
    <scope>NUCLEOTIDE SEQUENCE [LARGE SCALE GENOMIC DNA]</scope>
    <source>
        <strain evidence="7 8">NBRC 102662</strain>
    </source>
</reference>
<evidence type="ECO:0000313" key="8">
    <source>
        <dbReference type="Proteomes" id="UP000223913"/>
    </source>
</evidence>
<feature type="chain" id="PRO_5012564863" description="ChbG/HpnK family deacetylase" evidence="6">
    <location>
        <begin position="28"/>
        <end position="291"/>
    </location>
</feature>
<dbReference type="GO" id="GO:0016787">
    <property type="term" value="F:hydrolase activity"/>
    <property type="evidence" value="ECO:0007669"/>
    <property type="project" value="UniProtKB-KW"/>
</dbReference>
<evidence type="ECO:0000256" key="3">
    <source>
        <dbReference type="ARBA" id="ARBA00022801"/>
    </source>
</evidence>
<evidence type="ECO:0000256" key="1">
    <source>
        <dbReference type="ARBA" id="ARBA00001946"/>
    </source>
</evidence>
<evidence type="ECO:0000256" key="2">
    <source>
        <dbReference type="ARBA" id="ARBA00022723"/>
    </source>
</evidence>
<dbReference type="InterPro" id="IPR006879">
    <property type="entry name" value="YdjC-like"/>
</dbReference>
<keyword evidence="3" id="KW-0378">Hydrolase</keyword>
<comment type="cofactor">
    <cofactor evidence="1">
        <name>Mg(2+)</name>
        <dbReference type="ChEBI" id="CHEBI:18420"/>
    </cofactor>
</comment>
<sequence length="291" mass="32862">MTTKKRKTLFIALLVALWSTMIVPSMAAQESTRLIIRVDDMGCSHATNTGIVKTFADGIATSVEIMVPTPWYPEAIAMLAEMPNVDVGIHLTLTSEWTNVKWRPLTGPSSITDERGYFYPMIWPNERLGKGAAIQDHDWSIGDMERELRAQIEMAKRDIPQLSHMSAHMGCLNINEETKALYNRLGKEYGLDIFLEDHEVQRMPGLGDNTLPPEQRVVRFIENLKGLQPGTWLFVEHPADDFPEQQAIGHPGYEHVAQDRYGVMQMLTDKRVKNAIAELGIELVSYGDLKK</sequence>
<dbReference type="PANTHER" id="PTHR31609:SF1">
    <property type="entry name" value="CARBOHYDRATE DEACETYLASE"/>
    <property type="match status" value="1"/>
</dbReference>
<dbReference type="GO" id="GO:0005975">
    <property type="term" value="P:carbohydrate metabolic process"/>
    <property type="evidence" value="ECO:0007669"/>
    <property type="project" value="InterPro"/>
</dbReference>
<protein>
    <recommendedName>
        <fullName evidence="9">ChbG/HpnK family deacetylase</fullName>
    </recommendedName>
</protein>
<evidence type="ECO:0000256" key="4">
    <source>
        <dbReference type="ARBA" id="ARBA00022842"/>
    </source>
</evidence>
<dbReference type="SUPFAM" id="SSF88713">
    <property type="entry name" value="Glycoside hydrolase/deacetylase"/>
    <property type="match status" value="1"/>
</dbReference>
<dbReference type="OrthoDB" id="9774177at2"/>
<keyword evidence="5" id="KW-0119">Carbohydrate metabolism</keyword>
<dbReference type="Pfam" id="PF04794">
    <property type="entry name" value="YdjC"/>
    <property type="match status" value="1"/>
</dbReference>
<feature type="signal peptide" evidence="6">
    <location>
        <begin position="1"/>
        <end position="27"/>
    </location>
</feature>
<proteinExistence type="predicted"/>
<dbReference type="InterPro" id="IPR011330">
    <property type="entry name" value="Glyco_hydro/deAcase_b/a-brl"/>
</dbReference>
<keyword evidence="2" id="KW-0479">Metal-binding</keyword>
<dbReference type="PANTHER" id="PTHR31609">
    <property type="entry name" value="YDJC DEACETYLASE FAMILY MEMBER"/>
    <property type="match status" value="1"/>
</dbReference>
<dbReference type="Gene3D" id="3.20.20.370">
    <property type="entry name" value="Glycoside hydrolase/deacetylase"/>
    <property type="match status" value="1"/>
</dbReference>
<accession>A0A2D0NKK8</accession>
<comment type="caution">
    <text evidence="7">The sequence shown here is derived from an EMBL/GenBank/DDBJ whole genome shotgun (WGS) entry which is preliminary data.</text>
</comment>
<organism evidence="7 8">
    <name type="scientific">Flavilitoribacter nigricans (strain ATCC 23147 / DSM 23189 / NBRC 102662 / NCIMB 1420 / SS-2)</name>
    <name type="common">Lewinella nigricans</name>
    <dbReference type="NCBI Taxonomy" id="1122177"/>
    <lineage>
        <taxon>Bacteria</taxon>
        <taxon>Pseudomonadati</taxon>
        <taxon>Bacteroidota</taxon>
        <taxon>Saprospiria</taxon>
        <taxon>Saprospirales</taxon>
        <taxon>Lewinellaceae</taxon>
        <taxon>Flavilitoribacter</taxon>
    </lineage>
</organism>
<dbReference type="GO" id="GO:0046872">
    <property type="term" value="F:metal ion binding"/>
    <property type="evidence" value="ECO:0007669"/>
    <property type="project" value="UniProtKB-KW"/>
</dbReference>
<evidence type="ECO:0000256" key="6">
    <source>
        <dbReference type="SAM" id="SignalP"/>
    </source>
</evidence>
<evidence type="ECO:0000256" key="5">
    <source>
        <dbReference type="ARBA" id="ARBA00023277"/>
    </source>
</evidence>
<name>A0A2D0NKK8_FLAN2</name>
<keyword evidence="6" id="KW-0732">Signal</keyword>
<evidence type="ECO:0008006" key="9">
    <source>
        <dbReference type="Google" id="ProtNLM"/>
    </source>
</evidence>
<keyword evidence="8" id="KW-1185">Reference proteome</keyword>
<dbReference type="AlphaFoldDB" id="A0A2D0NKK8"/>
<gene>
    <name evidence="7" type="ORF">CRP01_02830</name>
</gene>